<dbReference type="Proteomes" id="UP000327493">
    <property type="component" value="Chromosome 20"/>
</dbReference>
<evidence type="ECO:0000313" key="2">
    <source>
        <dbReference type="Proteomes" id="UP000327493"/>
    </source>
</evidence>
<dbReference type="AlphaFoldDB" id="A0A5J5CK48"/>
<gene>
    <name evidence="1" type="ORF">FQN60_009108</name>
</gene>
<evidence type="ECO:0000313" key="1">
    <source>
        <dbReference type="EMBL" id="KAA8582368.1"/>
    </source>
</evidence>
<reference evidence="1 2" key="1">
    <citation type="submission" date="2019-08" db="EMBL/GenBank/DDBJ databases">
        <title>A chromosome-level genome assembly, high-density linkage maps, and genome scans reveal the genomic architecture of hybrid incompatibilities underlying speciation via character displacement in darters (Percidae: Etheostominae).</title>
        <authorList>
            <person name="Moran R.L."/>
            <person name="Catchen J.M."/>
            <person name="Fuller R.C."/>
        </authorList>
    </citation>
    <scope>NUCLEOTIDE SEQUENCE [LARGE SCALE GENOMIC DNA]</scope>
    <source>
        <strain evidence="1">EspeVRDwgs_2016</strain>
        <tissue evidence="1">Muscle</tissue>
    </source>
</reference>
<comment type="caution">
    <text evidence="1">The sequence shown here is derived from an EMBL/GenBank/DDBJ whole genome shotgun (WGS) entry which is preliminary data.</text>
</comment>
<keyword evidence="2" id="KW-1185">Reference proteome</keyword>
<protein>
    <submittedName>
        <fullName evidence="1">Uncharacterized protein</fullName>
    </submittedName>
</protein>
<proteinExistence type="predicted"/>
<sequence length="38" mass="4533">MDELPRILDQEPPFLPELNTRRATFLRGHSFMAFSRRS</sequence>
<accession>A0A5J5CK48</accession>
<organism evidence="1 2">
    <name type="scientific">Etheostoma spectabile</name>
    <name type="common">orangethroat darter</name>
    <dbReference type="NCBI Taxonomy" id="54343"/>
    <lineage>
        <taxon>Eukaryota</taxon>
        <taxon>Metazoa</taxon>
        <taxon>Chordata</taxon>
        <taxon>Craniata</taxon>
        <taxon>Vertebrata</taxon>
        <taxon>Euteleostomi</taxon>
        <taxon>Actinopterygii</taxon>
        <taxon>Neopterygii</taxon>
        <taxon>Teleostei</taxon>
        <taxon>Neoteleostei</taxon>
        <taxon>Acanthomorphata</taxon>
        <taxon>Eupercaria</taxon>
        <taxon>Perciformes</taxon>
        <taxon>Percoidei</taxon>
        <taxon>Percidae</taxon>
        <taxon>Etheostomatinae</taxon>
        <taxon>Etheostoma</taxon>
    </lineage>
</organism>
<dbReference type="EMBL" id="VOFY01000020">
    <property type="protein sequence ID" value="KAA8582368.1"/>
    <property type="molecule type" value="Genomic_DNA"/>
</dbReference>
<name>A0A5J5CK48_9PERO</name>